<evidence type="ECO:0000256" key="1">
    <source>
        <dbReference type="SAM" id="MobiDB-lite"/>
    </source>
</evidence>
<dbReference type="RefSeq" id="XP_001589051.1">
    <property type="nucleotide sequence ID" value="XM_001589001.1"/>
</dbReference>
<dbReference type="AlphaFoldDB" id="A7EWH5"/>
<name>A7EWH5_SCLS1</name>
<protein>
    <submittedName>
        <fullName evidence="2">Uncharacterized protein</fullName>
    </submittedName>
</protein>
<evidence type="ECO:0000313" key="2">
    <source>
        <dbReference type="EMBL" id="EDN93817.1"/>
    </source>
</evidence>
<dbReference type="Proteomes" id="UP000001312">
    <property type="component" value="Unassembled WGS sequence"/>
</dbReference>
<dbReference type="EMBL" id="CH476634">
    <property type="protein sequence ID" value="EDN93817.1"/>
    <property type="molecule type" value="Genomic_DNA"/>
</dbReference>
<dbReference type="GeneID" id="5485368"/>
<evidence type="ECO:0000313" key="3">
    <source>
        <dbReference type="Proteomes" id="UP000001312"/>
    </source>
</evidence>
<feature type="region of interest" description="Disordered" evidence="1">
    <location>
        <begin position="1"/>
        <end position="32"/>
    </location>
</feature>
<organism evidence="2 3">
    <name type="scientific">Sclerotinia sclerotiorum (strain ATCC 18683 / 1980 / Ss-1)</name>
    <name type="common">White mold</name>
    <name type="synonym">Whetzelinia sclerotiorum</name>
    <dbReference type="NCBI Taxonomy" id="665079"/>
    <lineage>
        <taxon>Eukaryota</taxon>
        <taxon>Fungi</taxon>
        <taxon>Dikarya</taxon>
        <taxon>Ascomycota</taxon>
        <taxon>Pezizomycotina</taxon>
        <taxon>Leotiomycetes</taxon>
        <taxon>Helotiales</taxon>
        <taxon>Sclerotiniaceae</taxon>
        <taxon>Sclerotinia</taxon>
    </lineage>
</organism>
<sequence length="32" mass="3675">MDNLQAMQYVNSEEPEQQTGLPKTVKTSTHRL</sequence>
<reference evidence="3" key="1">
    <citation type="journal article" date="2011" name="PLoS Genet.">
        <title>Genomic analysis of the necrotrophic fungal pathogens Sclerotinia sclerotiorum and Botrytis cinerea.</title>
        <authorList>
            <person name="Amselem J."/>
            <person name="Cuomo C.A."/>
            <person name="van Kan J.A."/>
            <person name="Viaud M."/>
            <person name="Benito E.P."/>
            <person name="Couloux A."/>
            <person name="Coutinho P.M."/>
            <person name="de Vries R.P."/>
            <person name="Dyer P.S."/>
            <person name="Fillinger S."/>
            <person name="Fournier E."/>
            <person name="Gout L."/>
            <person name="Hahn M."/>
            <person name="Kohn L."/>
            <person name="Lapalu N."/>
            <person name="Plummer K.M."/>
            <person name="Pradier J.M."/>
            <person name="Quevillon E."/>
            <person name="Sharon A."/>
            <person name="Simon A."/>
            <person name="ten Have A."/>
            <person name="Tudzynski B."/>
            <person name="Tudzynski P."/>
            <person name="Wincker P."/>
            <person name="Andrew M."/>
            <person name="Anthouard V."/>
            <person name="Beever R.E."/>
            <person name="Beffa R."/>
            <person name="Benoit I."/>
            <person name="Bouzid O."/>
            <person name="Brault B."/>
            <person name="Chen Z."/>
            <person name="Choquer M."/>
            <person name="Collemare J."/>
            <person name="Cotton P."/>
            <person name="Danchin E.G."/>
            <person name="Da Silva C."/>
            <person name="Gautier A."/>
            <person name="Giraud C."/>
            <person name="Giraud T."/>
            <person name="Gonzalez C."/>
            <person name="Grossetete S."/>
            <person name="Guldener U."/>
            <person name="Henrissat B."/>
            <person name="Howlett B.J."/>
            <person name="Kodira C."/>
            <person name="Kretschmer M."/>
            <person name="Lappartient A."/>
            <person name="Leroch M."/>
            <person name="Levis C."/>
            <person name="Mauceli E."/>
            <person name="Neuveglise C."/>
            <person name="Oeser B."/>
            <person name="Pearson M."/>
            <person name="Poulain J."/>
            <person name="Poussereau N."/>
            <person name="Quesneville H."/>
            <person name="Rascle C."/>
            <person name="Schumacher J."/>
            <person name="Segurens B."/>
            <person name="Sexton A."/>
            <person name="Silva E."/>
            <person name="Sirven C."/>
            <person name="Soanes D.M."/>
            <person name="Talbot N.J."/>
            <person name="Templeton M."/>
            <person name="Yandava C."/>
            <person name="Yarden O."/>
            <person name="Zeng Q."/>
            <person name="Rollins J.A."/>
            <person name="Lebrun M.H."/>
            <person name="Dickman M."/>
        </authorList>
    </citation>
    <scope>NUCLEOTIDE SEQUENCE [LARGE SCALE GENOMIC DNA]</scope>
    <source>
        <strain evidence="3">ATCC 18683 / 1980 / Ss-1</strain>
    </source>
</reference>
<gene>
    <name evidence="2" type="ORF">SS1G_09684</name>
</gene>
<dbReference type="InParanoid" id="A7EWH5"/>
<accession>A7EWH5</accession>
<keyword evidence="3" id="KW-1185">Reference proteome</keyword>
<proteinExistence type="predicted"/>
<dbReference type="KEGG" id="ssl:SS1G_09684"/>